<proteinExistence type="predicted"/>
<dbReference type="Pfam" id="PF03952">
    <property type="entry name" value="Enolase_N"/>
    <property type="match status" value="1"/>
</dbReference>
<dbReference type="InterPro" id="IPR029017">
    <property type="entry name" value="Enolase-like_N"/>
</dbReference>
<reference evidence="4" key="1">
    <citation type="submission" date="2017-09" db="EMBL/GenBank/DDBJ databases">
        <title>Depth-based differentiation of microbial function through sediment-hosted aquifers and enrichment of novel symbionts in the deep terrestrial subsurface.</title>
        <authorList>
            <person name="Probst A.J."/>
            <person name="Ladd B."/>
            <person name="Jarett J.K."/>
            <person name="Geller-Mcgrath D.E."/>
            <person name="Sieber C.M.K."/>
            <person name="Emerson J.B."/>
            <person name="Anantharaman K."/>
            <person name="Thomas B.C."/>
            <person name="Malmstrom R."/>
            <person name="Stieglmeier M."/>
            <person name="Klingl A."/>
            <person name="Woyke T."/>
            <person name="Ryan C.M."/>
            <person name="Banfield J.F."/>
        </authorList>
    </citation>
    <scope>NUCLEOTIDE SEQUENCE [LARGE SCALE GENOMIC DNA]</scope>
</reference>
<dbReference type="GO" id="GO:0006096">
    <property type="term" value="P:glycolytic process"/>
    <property type="evidence" value="ECO:0007669"/>
    <property type="project" value="InterPro"/>
</dbReference>
<comment type="caution">
    <text evidence="3">The sequence shown here is derived from an EMBL/GenBank/DDBJ whole genome shotgun (WGS) entry which is preliminary data.</text>
</comment>
<accession>A0A2M6XV55</accession>
<name>A0A2M6XV55_9BACT</name>
<gene>
    <name evidence="3" type="ORF">COT20_00405</name>
</gene>
<dbReference type="GO" id="GO:0000287">
    <property type="term" value="F:magnesium ion binding"/>
    <property type="evidence" value="ECO:0007669"/>
    <property type="project" value="InterPro"/>
</dbReference>
<keyword evidence="1" id="KW-0460">Magnesium</keyword>
<evidence type="ECO:0000313" key="4">
    <source>
        <dbReference type="Proteomes" id="UP000229784"/>
    </source>
</evidence>
<organism evidence="3 4">
    <name type="scientific">bacterium (Candidatus Gribaldobacteria) CG08_land_8_20_14_0_20_39_15</name>
    <dbReference type="NCBI Taxonomy" id="2014273"/>
    <lineage>
        <taxon>Bacteria</taxon>
        <taxon>Candidatus Gribaldobacteria</taxon>
    </lineage>
</organism>
<dbReference type="GO" id="GO:0004634">
    <property type="term" value="F:phosphopyruvate hydratase activity"/>
    <property type="evidence" value="ECO:0007669"/>
    <property type="project" value="InterPro"/>
</dbReference>
<dbReference type="AlphaFoldDB" id="A0A2M6XV55"/>
<dbReference type="EMBL" id="PEXQ01000012">
    <property type="protein sequence ID" value="PIU16396.1"/>
    <property type="molecule type" value="Genomic_DNA"/>
</dbReference>
<dbReference type="Proteomes" id="UP000229784">
    <property type="component" value="Unassembled WGS sequence"/>
</dbReference>
<feature type="domain" description="Enolase N-terminal" evidence="2">
    <location>
        <begin position="3"/>
        <end position="94"/>
    </location>
</feature>
<dbReference type="PANTHER" id="PTHR11902">
    <property type="entry name" value="ENOLASE"/>
    <property type="match status" value="1"/>
</dbReference>
<dbReference type="SUPFAM" id="SSF54826">
    <property type="entry name" value="Enolase N-terminal domain-like"/>
    <property type="match status" value="1"/>
</dbReference>
<evidence type="ECO:0000313" key="3">
    <source>
        <dbReference type="EMBL" id="PIU16396.1"/>
    </source>
</evidence>
<dbReference type="InterPro" id="IPR000941">
    <property type="entry name" value="Enolase"/>
</dbReference>
<dbReference type="SMART" id="SM01193">
    <property type="entry name" value="Enolase_N"/>
    <property type="match status" value="1"/>
</dbReference>
<dbReference type="Gene3D" id="3.30.390.10">
    <property type="entry name" value="Enolase-like, N-terminal domain"/>
    <property type="match status" value="1"/>
</dbReference>
<evidence type="ECO:0000256" key="1">
    <source>
        <dbReference type="ARBA" id="ARBA00022842"/>
    </source>
</evidence>
<evidence type="ECO:0000259" key="2">
    <source>
        <dbReference type="SMART" id="SM01193"/>
    </source>
</evidence>
<dbReference type="GO" id="GO:0000015">
    <property type="term" value="C:phosphopyruvate hydratase complex"/>
    <property type="evidence" value="ECO:0007669"/>
    <property type="project" value="InterPro"/>
</dbReference>
<dbReference type="InterPro" id="IPR020811">
    <property type="entry name" value="Enolase_N"/>
</dbReference>
<feature type="non-terminal residue" evidence="3">
    <location>
        <position position="94"/>
    </location>
</feature>
<dbReference type="PANTHER" id="PTHR11902:SF1">
    <property type="entry name" value="ENOLASE"/>
    <property type="match status" value="1"/>
</dbReference>
<protein>
    <recommendedName>
        <fullName evidence="2">Enolase N-terminal domain-containing protein</fullName>
    </recommendedName>
</protein>
<sequence length="94" mass="10315">MRIESIKAKEILTSKGSLTVEVCLETAKGQFVASVPSGVSTGDYEAVEIPASEAIKKTVEIEPMLKKRDFFSQKDFDCFLLKQDGTKNKSRLGA</sequence>